<protein>
    <submittedName>
        <fullName evidence="2">Uncharacterized protein</fullName>
    </submittedName>
</protein>
<comment type="caution">
    <text evidence="2">The sequence shown here is derived from an EMBL/GenBank/DDBJ whole genome shotgun (WGS) entry which is preliminary data.</text>
</comment>
<evidence type="ECO:0000256" key="1">
    <source>
        <dbReference type="SAM" id="SignalP"/>
    </source>
</evidence>
<sequence length="115" mass="11769">MTMKKLVIALLTSVVISQGAIAADSVDHSGQASKHSVLASVEGAASTASVASAVVAAPVIVTGMSVVAVADSTHQSVKALHAKHQQNTKPLTITTRVITRDPPPSEVVVEQTVKH</sequence>
<evidence type="ECO:0000313" key="2">
    <source>
        <dbReference type="EMBL" id="PRO71418.1"/>
    </source>
</evidence>
<gene>
    <name evidence="2" type="ORF">C6Y40_22060</name>
</gene>
<dbReference type="Proteomes" id="UP000238949">
    <property type="component" value="Unassembled WGS sequence"/>
</dbReference>
<name>A0A2S9V4N6_9ALTE</name>
<dbReference type="AlphaFoldDB" id="A0A2S9V4N6"/>
<evidence type="ECO:0000313" key="3">
    <source>
        <dbReference type="Proteomes" id="UP000238949"/>
    </source>
</evidence>
<feature type="signal peptide" evidence="1">
    <location>
        <begin position="1"/>
        <end position="22"/>
    </location>
</feature>
<proteinExistence type="predicted"/>
<organism evidence="2 3">
    <name type="scientific">Alteromonas alba</name>
    <dbReference type="NCBI Taxonomy" id="2079529"/>
    <lineage>
        <taxon>Bacteria</taxon>
        <taxon>Pseudomonadati</taxon>
        <taxon>Pseudomonadota</taxon>
        <taxon>Gammaproteobacteria</taxon>
        <taxon>Alteromonadales</taxon>
        <taxon>Alteromonadaceae</taxon>
        <taxon>Alteromonas/Salinimonas group</taxon>
        <taxon>Alteromonas</taxon>
    </lineage>
</organism>
<feature type="chain" id="PRO_5015541572" evidence="1">
    <location>
        <begin position="23"/>
        <end position="115"/>
    </location>
</feature>
<keyword evidence="1" id="KW-0732">Signal</keyword>
<accession>A0A2S9V4N6</accession>
<dbReference type="EMBL" id="PVNP01000206">
    <property type="protein sequence ID" value="PRO71418.1"/>
    <property type="molecule type" value="Genomic_DNA"/>
</dbReference>
<reference evidence="3" key="1">
    <citation type="journal article" date="2020" name="Int. J. Syst. Evol. Microbiol.">
        <title>Alteromonas alba sp. nov., a marine bacterium isolated from the seawater of the West Pacific Ocean.</title>
        <authorList>
            <person name="Sun C."/>
            <person name="Wu Y.-H."/>
            <person name="Xamxidin M."/>
            <person name="Cheng H."/>
            <person name="Xu X.-W."/>
        </authorList>
    </citation>
    <scope>NUCLEOTIDE SEQUENCE [LARGE SCALE GENOMIC DNA]</scope>
    <source>
        <strain evidence="3">190</strain>
    </source>
</reference>
<keyword evidence="3" id="KW-1185">Reference proteome</keyword>
<dbReference type="OrthoDB" id="6336093at2"/>